<dbReference type="InterPro" id="IPR006498">
    <property type="entry name" value="Tail_tube"/>
</dbReference>
<keyword evidence="2" id="KW-1185">Reference proteome</keyword>
<dbReference type="EMBL" id="JAPEVI010000003">
    <property type="protein sequence ID" value="MCX2722620.1"/>
    <property type="molecule type" value="Genomic_DNA"/>
</dbReference>
<comment type="caution">
    <text evidence="1">The sequence shown here is derived from an EMBL/GenBank/DDBJ whole genome shotgun (WGS) entry which is preliminary data.</text>
</comment>
<dbReference type="Pfam" id="PF04985">
    <property type="entry name" value="Phage_tube"/>
    <property type="match status" value="1"/>
</dbReference>
<gene>
    <name evidence="1" type="ORF">ON753_09510</name>
</gene>
<organism evidence="1 2">
    <name type="scientific">Roseibium salinum</name>
    <dbReference type="NCBI Taxonomy" id="1604349"/>
    <lineage>
        <taxon>Bacteria</taxon>
        <taxon>Pseudomonadati</taxon>
        <taxon>Pseudomonadota</taxon>
        <taxon>Alphaproteobacteria</taxon>
        <taxon>Hyphomicrobiales</taxon>
        <taxon>Stappiaceae</taxon>
        <taxon>Roseibium</taxon>
    </lineage>
</organism>
<name>A0ABT3R0C3_9HYPH</name>
<dbReference type="Proteomes" id="UP001300261">
    <property type="component" value="Unassembled WGS sequence"/>
</dbReference>
<protein>
    <submittedName>
        <fullName evidence="1">Phage major tail tube protein</fullName>
    </submittedName>
</protein>
<reference evidence="1 2" key="1">
    <citation type="journal article" date="2016" name="Int. J. Syst. Evol. Microbiol.">
        <title>Labrenzia salina sp. nov., isolated from the rhizosphere of the halophyte Arthrocnemum macrostachyum.</title>
        <authorList>
            <person name="Camacho M."/>
            <person name="Redondo-Gomez S."/>
            <person name="Rodriguez-Llorente I."/>
            <person name="Rohde M."/>
            <person name="Sproer C."/>
            <person name="Schumann P."/>
            <person name="Klenk H.P."/>
            <person name="Montero-Calasanz M.D.C."/>
        </authorList>
    </citation>
    <scope>NUCLEOTIDE SEQUENCE [LARGE SCALE GENOMIC DNA]</scope>
    <source>
        <strain evidence="1 2">DSM 29163</strain>
    </source>
</reference>
<accession>A0ABT3R0C3</accession>
<evidence type="ECO:0000313" key="2">
    <source>
        <dbReference type="Proteomes" id="UP001300261"/>
    </source>
</evidence>
<evidence type="ECO:0000313" key="1">
    <source>
        <dbReference type="EMBL" id="MCX2722620.1"/>
    </source>
</evidence>
<sequence>MQTIYMLTAVDVRRAEKEGTSRANAISKLTIPPVKFITAKHSPGGGVMGVDWTVPRIEPLEPAFMIRGLDKEIFVGLGHRDRWVFAGSYKDLRTGKNVSARAIIEGAIVEWEPDESDPEDFQGCNHALKEVTHFELILDGEELYYIDFWERIMRRNGEDLFEGVRGALGA</sequence>
<dbReference type="RefSeq" id="WP_265962288.1">
    <property type="nucleotide sequence ID" value="NZ_JAPEVI010000003.1"/>
</dbReference>
<proteinExistence type="predicted"/>